<feature type="domain" description="Velvet" evidence="2">
    <location>
        <begin position="101"/>
        <end position="289"/>
    </location>
</feature>
<dbReference type="Gene3D" id="2.60.40.3960">
    <property type="entry name" value="Velvet domain"/>
    <property type="match status" value="1"/>
</dbReference>
<comment type="caution">
    <text evidence="3">The sequence shown here is derived from an EMBL/GenBank/DDBJ whole genome shotgun (WGS) entry which is preliminary data.</text>
</comment>
<dbReference type="AlphaFoldDB" id="A0A9P4N4W7"/>
<evidence type="ECO:0000313" key="3">
    <source>
        <dbReference type="EMBL" id="KAF2265318.1"/>
    </source>
</evidence>
<dbReference type="InterPro" id="IPR037525">
    <property type="entry name" value="Velvet_dom"/>
</dbReference>
<evidence type="ECO:0000313" key="4">
    <source>
        <dbReference type="Proteomes" id="UP000800093"/>
    </source>
</evidence>
<dbReference type="OrthoDB" id="5399926at2759"/>
<dbReference type="EMBL" id="ML986608">
    <property type="protein sequence ID" value="KAF2265318.1"/>
    <property type="molecule type" value="Genomic_DNA"/>
</dbReference>
<dbReference type="Proteomes" id="UP000800093">
    <property type="component" value="Unassembled WGS sequence"/>
</dbReference>
<feature type="region of interest" description="Disordered" evidence="1">
    <location>
        <begin position="1"/>
        <end position="44"/>
    </location>
</feature>
<keyword evidence="4" id="KW-1185">Reference proteome</keyword>
<dbReference type="InterPro" id="IPR038491">
    <property type="entry name" value="Velvet_dom_sf"/>
</dbReference>
<protein>
    <recommendedName>
        <fullName evidence="2">Velvet domain-containing protein</fullName>
    </recommendedName>
</protein>
<sequence length="289" mass="31850">MQRGRGRRRGDPSRARSTSTRGSRSSSRRSTFRTDRRPTLRRSARLAELLNGDFQSIVADSSMANLVRPRALENRTVGRSRHHSGRGPHRSRSGRASSSSPEEIRHEMDVVLQPRPTAQVDEPLPPIVVRLRTVNADLEDAVADSMNLVVVASLVAGSDDTVSMDPETLNSILSGTRFKSIRPFSDDEADGLPFSIELDGPRGVGYLYFDTLTIRHPGTYRIRFTLLRIRRSSSDPPVSSVEGALSIGVVDSTSIVVQGNGSYNGDDDNDDGGWLEVLRAIQERRRSEG</sequence>
<proteinExistence type="predicted"/>
<feature type="compositionally biased region" description="Basic residues" evidence="1">
    <location>
        <begin position="78"/>
        <end position="93"/>
    </location>
</feature>
<gene>
    <name evidence="3" type="ORF">CC78DRAFT_203506</name>
</gene>
<dbReference type="PROSITE" id="PS51821">
    <property type="entry name" value="VELVET"/>
    <property type="match status" value="1"/>
</dbReference>
<name>A0A9P4N4W7_9PLEO</name>
<reference evidence="4" key="1">
    <citation type="journal article" date="2020" name="Stud. Mycol.">
        <title>101 Dothideomycetes genomes: A test case for predicting lifestyles and emergence of pathogens.</title>
        <authorList>
            <person name="Haridas S."/>
            <person name="Albert R."/>
            <person name="Binder M."/>
            <person name="Bloem J."/>
            <person name="LaButti K."/>
            <person name="Salamov A."/>
            <person name="Andreopoulos B."/>
            <person name="Baker S."/>
            <person name="Barry K."/>
            <person name="Bills G."/>
            <person name="Bluhm B."/>
            <person name="Cannon C."/>
            <person name="Castanera R."/>
            <person name="Culley D."/>
            <person name="Daum C."/>
            <person name="Ezra D."/>
            <person name="Gonzalez J."/>
            <person name="Henrissat B."/>
            <person name="Kuo A."/>
            <person name="Liang C."/>
            <person name="Lipzen A."/>
            <person name="Lutzoni F."/>
            <person name="Magnuson J."/>
            <person name="Mondo S."/>
            <person name="Nolan M."/>
            <person name="Ohm R."/>
            <person name="Pangilinan J."/>
            <person name="Park H.-J."/>
            <person name="Ramirez L."/>
            <person name="Alfaro M."/>
            <person name="Sun H."/>
            <person name="Tritt A."/>
            <person name="Yoshinaga Y."/>
            <person name="Zwiers L.-H."/>
            <person name="Turgeon B."/>
            <person name="Goodwin S."/>
            <person name="Spatafora J."/>
            <person name="Crous P."/>
            <person name="Grigoriev I."/>
        </authorList>
    </citation>
    <scope>NUCLEOTIDE SEQUENCE [LARGE SCALE GENOMIC DNA]</scope>
    <source>
        <strain evidence="4">CBS 304.66</strain>
    </source>
</reference>
<feature type="compositionally biased region" description="Low complexity" evidence="1">
    <location>
        <begin position="15"/>
        <end position="25"/>
    </location>
</feature>
<accession>A0A9P4N4W7</accession>
<evidence type="ECO:0000256" key="1">
    <source>
        <dbReference type="SAM" id="MobiDB-lite"/>
    </source>
</evidence>
<evidence type="ECO:0000259" key="2">
    <source>
        <dbReference type="PROSITE" id="PS51821"/>
    </source>
</evidence>
<organism evidence="3 4">
    <name type="scientific">Lojkania enalia</name>
    <dbReference type="NCBI Taxonomy" id="147567"/>
    <lineage>
        <taxon>Eukaryota</taxon>
        <taxon>Fungi</taxon>
        <taxon>Dikarya</taxon>
        <taxon>Ascomycota</taxon>
        <taxon>Pezizomycotina</taxon>
        <taxon>Dothideomycetes</taxon>
        <taxon>Pleosporomycetidae</taxon>
        <taxon>Pleosporales</taxon>
        <taxon>Pleosporales incertae sedis</taxon>
        <taxon>Lojkania</taxon>
    </lineage>
</organism>
<feature type="region of interest" description="Disordered" evidence="1">
    <location>
        <begin position="69"/>
        <end position="104"/>
    </location>
</feature>